<dbReference type="Pfam" id="PF24407">
    <property type="entry name" value="HTH_upst_double_PIN"/>
    <property type="match status" value="1"/>
</dbReference>
<feature type="transmembrane region" description="Helical" evidence="1">
    <location>
        <begin position="65"/>
        <end position="86"/>
    </location>
</feature>
<evidence type="ECO:0000313" key="4">
    <source>
        <dbReference type="EMBL" id="TLV05066.1"/>
    </source>
</evidence>
<sequence>MNIDRDVVWKNIKFLVVLFRPSLAKALSVPLLLAGVGILNPPLWLDILNWFLSHQKVLPEYSGPISTPMFITGWVLIGLSLSIYLIEVWLQIKSMRQDSEKKLLDTVKDHPKQTADLIVDKMRGAGFGAQHLQDERIEELTSEITFLRFFGSFPKEEKATALAESIIDGELSGGTPQAKARALALLARYLCIGERAELAEKWLSSSKKLCETEEAVIAQAFIDAIKSNNVDAASGLLKVSSPSNYAAFFMIKKTVDGIKAVLGWFESAGLSLHDVDNDGKVVLLSVLLTEHQWEKALDVVQKIDDESLSISPALAQLSAFTFLVNAIKAVELRESVLTYIPLAADRFPLADDSESILLRNRAVELFKVCSVRARHLGAEDVANISDQYVLWLQLRNSETHEQAIAELQSYFVSYNQKTLEYLPLAFAFGIDIDFESIENEVNRQTALGPANNAIIGLARFVLAQTQKPISAAVDYISRHRHQIERSVNSVAISMLEIEALAKSGLVDDAQQLLDKAGDSGASDVEVRNLQNIIDLAKGADPVALAITQYQQSEATSDLAHLVNLLERNNRGDRYYLYCRELFDRTGQESDAIRVCNAASSLGKFSELHQFLSDRTDLVKRSEGLQAHWAWCLFRKGDLSGAHEQIARLKQSKSQLPDLKSLEINLSIFSGDWESLSIFVEDSWNSREELNANDLLQAAHLAKAISPRRAKQILEFCTGKYRDDPQVFASSYFIATTMGSEDNQETSAWLNKAIVLSNENGPLHKASFEDLKDMISESREKNERVYKAYFDGDAPIFTVAELLNRTMSDFYLLQPLENKNTKDIRRKSVVPVFHGARSDQVIAGETVAVDASSTLVMENSGVLNLLFDCFKKIIIPHSFMRWLFEEKQKVAFHQPSQIEKAKYFERLVSDGKISVFHPKKINNPELALDVGEELAFMLEEVRENPANELQSVVVCSYPVYKVGGTFREVEADLSPFHHCLTSCSQLVRKLKELAVITESQCIEALNYLNQHEKEWPVELEVANGARLFLDSLSITYLITVDMLDRLSDAGFEVYVFKGERDRYRALISHSSIIELEDSKIENIRKLFSNGLTSGKVMLSEMPLNRDQVAASNNNFAKPTEELFEALKLCDSALIDDRFMNKHRDIAFDGRTAPIYTSLDFIETLHHKGLISQEQKLEARTLLREFGLAFVGISDEELEYHLNHSVMSDGEFKFKPTKQLRMIRENLFLIRISGLVQLPRDAQWLHETMKTIAKAIRTQWSDDIPPEVSRARSCWLYELMGYREWAQSHKIRGNEGMAYLGEALAVHSVLMPPEHLSDKQNNNYKAWLDEFVLEPLKDNDPWSFKYVIDLMKQQIKSIANDPLEIDQDE</sequence>
<dbReference type="EMBL" id="VCHQ01000039">
    <property type="protein sequence ID" value="TLV05066.1"/>
    <property type="molecule type" value="Genomic_DNA"/>
</dbReference>
<comment type="caution">
    <text evidence="4">The sequence shown here is derived from an EMBL/GenBank/DDBJ whole genome shotgun (WGS) entry which is preliminary data.</text>
</comment>
<feature type="domain" description="PIN" evidence="2">
    <location>
        <begin position="1028"/>
        <end position="1141"/>
    </location>
</feature>
<keyword evidence="1" id="KW-0812">Transmembrane</keyword>
<keyword evidence="1" id="KW-1133">Transmembrane helix</keyword>
<feature type="domain" description="HTH" evidence="3">
    <location>
        <begin position="767"/>
        <end position="836"/>
    </location>
</feature>
<dbReference type="Proteomes" id="UP000307430">
    <property type="component" value="Unassembled WGS sequence"/>
</dbReference>
<name>A0A5R9L8H2_9ENTR</name>
<keyword evidence="5" id="KW-1185">Reference proteome</keyword>
<keyword evidence="1" id="KW-0472">Membrane</keyword>
<evidence type="ECO:0008006" key="6">
    <source>
        <dbReference type="Google" id="ProtNLM"/>
    </source>
</evidence>
<evidence type="ECO:0000259" key="2">
    <source>
        <dbReference type="Pfam" id="PF20698"/>
    </source>
</evidence>
<reference evidence="4 5" key="1">
    <citation type="submission" date="2019-05" db="EMBL/GenBank/DDBJ databases">
        <title>Genome sequence of Klebsiella sp strain TOUT106.</title>
        <authorList>
            <person name="Rahi P."/>
            <person name="Chaudhari D."/>
        </authorList>
    </citation>
    <scope>NUCLEOTIDE SEQUENCE [LARGE SCALE GENOMIC DNA]</scope>
    <source>
        <strain evidence="4 5">TOUT106</strain>
    </source>
</reference>
<dbReference type="Pfam" id="PF20698">
    <property type="entry name" value="PIN-TPR-GreABC"/>
    <property type="match status" value="1"/>
</dbReference>
<evidence type="ECO:0000313" key="5">
    <source>
        <dbReference type="Proteomes" id="UP000307430"/>
    </source>
</evidence>
<dbReference type="InterPro" id="IPR056620">
    <property type="entry name" value="HTH_next_PIN-TPR-GreABC"/>
</dbReference>
<protein>
    <recommendedName>
        <fullName evidence="6">Tetratricopeptide repeat protein</fullName>
    </recommendedName>
</protein>
<evidence type="ECO:0000259" key="3">
    <source>
        <dbReference type="Pfam" id="PF24407"/>
    </source>
</evidence>
<gene>
    <name evidence="4" type="ORF">FE839_23440</name>
</gene>
<dbReference type="InterPro" id="IPR048987">
    <property type="entry name" value="PIN-TPR-GreABC"/>
</dbReference>
<dbReference type="RefSeq" id="WP_138363136.1">
    <property type="nucleotide sequence ID" value="NZ_VCHQ01000039.1"/>
</dbReference>
<proteinExistence type="predicted"/>
<organism evidence="4 5">
    <name type="scientific">Klebsiella indica</name>
    <dbReference type="NCBI Taxonomy" id="2582917"/>
    <lineage>
        <taxon>Bacteria</taxon>
        <taxon>Pseudomonadati</taxon>
        <taxon>Pseudomonadota</taxon>
        <taxon>Gammaproteobacteria</taxon>
        <taxon>Enterobacterales</taxon>
        <taxon>Enterobacteriaceae</taxon>
        <taxon>Klebsiella/Raoultella group</taxon>
        <taxon>Klebsiella</taxon>
    </lineage>
</organism>
<accession>A0A5R9L8H2</accession>
<evidence type="ECO:0000256" key="1">
    <source>
        <dbReference type="SAM" id="Phobius"/>
    </source>
</evidence>